<dbReference type="EMBL" id="WSZM01000690">
    <property type="protein sequence ID" value="KAF4030404.1"/>
    <property type="molecule type" value="Genomic_DNA"/>
</dbReference>
<keyword evidence="1" id="KW-1133">Transmembrane helix</keyword>
<keyword evidence="1" id="KW-0812">Transmembrane</keyword>
<evidence type="ECO:0008006" key="4">
    <source>
        <dbReference type="Google" id="ProtNLM"/>
    </source>
</evidence>
<dbReference type="Proteomes" id="UP000602510">
    <property type="component" value="Unassembled WGS sequence"/>
</dbReference>
<accession>A0A833SQC5</accession>
<keyword evidence="3" id="KW-1185">Reference proteome</keyword>
<organism evidence="2 3">
    <name type="scientific">Phytophthora infestans</name>
    <name type="common">Potato late blight agent</name>
    <name type="synonym">Botrytis infestans</name>
    <dbReference type="NCBI Taxonomy" id="4787"/>
    <lineage>
        <taxon>Eukaryota</taxon>
        <taxon>Sar</taxon>
        <taxon>Stramenopiles</taxon>
        <taxon>Oomycota</taxon>
        <taxon>Peronosporomycetes</taxon>
        <taxon>Peronosporales</taxon>
        <taxon>Peronosporaceae</taxon>
        <taxon>Phytophthora</taxon>
    </lineage>
</organism>
<sequence>MDVLDARVGEVLGDTSVWTKKYVYLQGSSVFHSRRPPPIFFAISFRQVEPVNYDAVEEWFIRTPLVSPLYKEVLTTQECMRYLTVMERRGVTGKSAFGNVCSAMAYVYISTEVSRPHDFDSHMKRCLKGLHHTVTQMAQRRNERQREGKEPFTFLMYRAVAKAMLNSTKKRDAFGHSFLLVFWGLICRAKIAESIMRVHLSWFEDAIAITLAHMKNGQYGINGRPHDPMHVHVYANLTIPGICSILALVTLFFLTLAVNYFLGPINTAVFQSWSNSGWFWHSLIEKSAAMYVSSCSTSGPSATTICLRAGWTLPGI</sequence>
<dbReference type="AlphaFoldDB" id="A0A833SQC5"/>
<reference evidence="2" key="1">
    <citation type="submission" date="2020-04" db="EMBL/GenBank/DDBJ databases">
        <title>Hybrid Assembly of Korean Phytophthora infestans isolates.</title>
        <authorList>
            <person name="Prokchorchik M."/>
            <person name="Lee Y."/>
            <person name="Seo J."/>
            <person name="Cho J.-H."/>
            <person name="Park Y.-E."/>
            <person name="Jang D.-C."/>
            <person name="Im J.-S."/>
            <person name="Choi J.-G."/>
            <person name="Park H.-J."/>
            <person name="Lee G.-B."/>
            <person name="Lee Y.-G."/>
            <person name="Hong S.-Y."/>
            <person name="Cho K."/>
            <person name="Sohn K.H."/>
        </authorList>
    </citation>
    <scope>NUCLEOTIDE SEQUENCE</scope>
    <source>
        <strain evidence="2">KR_1_A1</strain>
    </source>
</reference>
<protein>
    <recommendedName>
        <fullName evidence="4">Transmembrane protein</fullName>
    </recommendedName>
</protein>
<feature type="transmembrane region" description="Helical" evidence="1">
    <location>
        <begin position="237"/>
        <end position="262"/>
    </location>
</feature>
<keyword evidence="1" id="KW-0472">Membrane</keyword>
<gene>
    <name evidence="2" type="ORF">GN244_ATG17824</name>
</gene>
<proteinExistence type="predicted"/>
<evidence type="ECO:0000256" key="1">
    <source>
        <dbReference type="SAM" id="Phobius"/>
    </source>
</evidence>
<evidence type="ECO:0000313" key="3">
    <source>
        <dbReference type="Proteomes" id="UP000602510"/>
    </source>
</evidence>
<comment type="caution">
    <text evidence="2">The sequence shown here is derived from an EMBL/GenBank/DDBJ whole genome shotgun (WGS) entry which is preliminary data.</text>
</comment>
<name>A0A833SQC5_PHYIN</name>
<evidence type="ECO:0000313" key="2">
    <source>
        <dbReference type="EMBL" id="KAF4030404.1"/>
    </source>
</evidence>